<proteinExistence type="predicted"/>
<evidence type="ECO:0000256" key="1">
    <source>
        <dbReference type="ARBA" id="ARBA00004141"/>
    </source>
</evidence>
<dbReference type="InterPro" id="IPR003594">
    <property type="entry name" value="HATPase_dom"/>
</dbReference>
<dbReference type="KEGG" id="aaf:AURANDRAFT_64612"/>
<feature type="region of interest" description="Disordered" evidence="7">
    <location>
        <begin position="3916"/>
        <end position="3947"/>
    </location>
</feature>
<dbReference type="Gene3D" id="3.30.565.10">
    <property type="entry name" value="Histidine kinase-like ATPase, C-terminal domain"/>
    <property type="match status" value="1"/>
</dbReference>
<evidence type="ECO:0000256" key="4">
    <source>
        <dbReference type="ARBA" id="ARBA00023136"/>
    </source>
</evidence>
<dbReference type="InParanoid" id="F0YAY7"/>
<feature type="region of interest" description="Disordered" evidence="7">
    <location>
        <begin position="3969"/>
        <end position="4000"/>
    </location>
</feature>
<dbReference type="InterPro" id="IPR017923">
    <property type="entry name" value="TFIIS_N"/>
</dbReference>
<keyword evidence="12" id="KW-1185">Reference proteome</keyword>
<dbReference type="SMART" id="SM00387">
    <property type="entry name" value="HATPase_c"/>
    <property type="match status" value="1"/>
</dbReference>
<feature type="region of interest" description="Disordered" evidence="7">
    <location>
        <begin position="4133"/>
        <end position="4159"/>
    </location>
</feature>
<dbReference type="GO" id="GO:0005509">
    <property type="term" value="F:calcium ion binding"/>
    <property type="evidence" value="ECO:0007669"/>
    <property type="project" value="InterPro"/>
</dbReference>
<keyword evidence="5" id="KW-0539">Nucleus</keyword>
<evidence type="ECO:0000259" key="9">
    <source>
        <dbReference type="PROSITE" id="PS50222"/>
    </source>
</evidence>
<dbReference type="OrthoDB" id="426882at2759"/>
<dbReference type="Pfam" id="PF08016">
    <property type="entry name" value="PKD_channel"/>
    <property type="match status" value="1"/>
</dbReference>
<evidence type="ECO:0000256" key="8">
    <source>
        <dbReference type="SAM" id="Phobius"/>
    </source>
</evidence>
<dbReference type="InterPro" id="IPR051223">
    <property type="entry name" value="Polycystin"/>
</dbReference>
<gene>
    <name evidence="11" type="ORF">AURANDRAFT_64612</name>
</gene>
<dbReference type="Proteomes" id="UP000002729">
    <property type="component" value="Unassembled WGS sequence"/>
</dbReference>
<protein>
    <submittedName>
        <fullName evidence="11">Uncharacterized protein</fullName>
    </submittedName>
</protein>
<dbReference type="PANTHER" id="PTHR10877:SF183">
    <property type="entry name" value="AT14535P-RELATED"/>
    <property type="match status" value="1"/>
</dbReference>
<dbReference type="Pfam" id="PF13692">
    <property type="entry name" value="Glyco_trans_1_4"/>
    <property type="match status" value="1"/>
</dbReference>
<evidence type="ECO:0000313" key="12">
    <source>
        <dbReference type="Proteomes" id="UP000002729"/>
    </source>
</evidence>
<dbReference type="PANTHER" id="PTHR10877">
    <property type="entry name" value="POLYCYSTIN FAMILY MEMBER"/>
    <property type="match status" value="1"/>
</dbReference>
<dbReference type="GeneID" id="20224921"/>
<dbReference type="SUPFAM" id="SSF47676">
    <property type="entry name" value="Conserved domain common to transcription factors TFIIS, elongin A, CRSP70"/>
    <property type="match status" value="1"/>
</dbReference>
<evidence type="ECO:0000256" key="5">
    <source>
        <dbReference type="PROSITE-ProRule" id="PRU00649"/>
    </source>
</evidence>
<dbReference type="GO" id="GO:0016020">
    <property type="term" value="C:membrane"/>
    <property type="evidence" value="ECO:0007669"/>
    <property type="project" value="UniProtKB-SubCell"/>
</dbReference>
<evidence type="ECO:0000256" key="7">
    <source>
        <dbReference type="SAM" id="MobiDB-lite"/>
    </source>
</evidence>
<name>F0YAY7_AURAN</name>
<evidence type="ECO:0000256" key="2">
    <source>
        <dbReference type="ARBA" id="ARBA00022692"/>
    </source>
</evidence>
<keyword evidence="6" id="KW-0175">Coiled coil</keyword>
<dbReference type="InterPro" id="IPR002048">
    <property type="entry name" value="EF_hand_dom"/>
</dbReference>
<organism evidence="12">
    <name type="scientific">Aureococcus anophagefferens</name>
    <name type="common">Harmful bloom alga</name>
    <dbReference type="NCBI Taxonomy" id="44056"/>
    <lineage>
        <taxon>Eukaryota</taxon>
        <taxon>Sar</taxon>
        <taxon>Stramenopiles</taxon>
        <taxon>Ochrophyta</taxon>
        <taxon>Pelagophyceae</taxon>
        <taxon>Pelagomonadales</taxon>
        <taxon>Pelagomonadaceae</taxon>
        <taxon>Aureococcus</taxon>
    </lineage>
</organism>
<dbReference type="Gene3D" id="3.40.50.2000">
    <property type="entry name" value="Glycogen Phosphorylase B"/>
    <property type="match status" value="1"/>
</dbReference>
<dbReference type="eggNOG" id="KOG0787">
    <property type="taxonomic scope" value="Eukaryota"/>
</dbReference>
<dbReference type="InterPro" id="IPR018247">
    <property type="entry name" value="EF_Hand_1_Ca_BS"/>
</dbReference>
<dbReference type="SUPFAM" id="SSF53756">
    <property type="entry name" value="UDP-Glycosyltransferase/glycogen phosphorylase"/>
    <property type="match status" value="1"/>
</dbReference>
<evidence type="ECO:0000259" key="10">
    <source>
        <dbReference type="PROSITE" id="PS51319"/>
    </source>
</evidence>
<dbReference type="Gene3D" id="1.20.930.10">
    <property type="entry name" value="Conserved domain common to transcription factors TFIIS, elongin A, CRSP70"/>
    <property type="match status" value="1"/>
</dbReference>
<feature type="transmembrane region" description="Helical" evidence="8">
    <location>
        <begin position="3652"/>
        <end position="3673"/>
    </location>
</feature>
<reference evidence="11 12" key="1">
    <citation type="journal article" date="2011" name="Proc. Natl. Acad. Sci. U.S.A.">
        <title>Niche of harmful alga Aureococcus anophagefferens revealed through ecogenomics.</title>
        <authorList>
            <person name="Gobler C.J."/>
            <person name="Berry D.L."/>
            <person name="Dyhrman S.T."/>
            <person name="Wilhelm S.W."/>
            <person name="Salamov A."/>
            <person name="Lobanov A.V."/>
            <person name="Zhang Y."/>
            <person name="Collier J.L."/>
            <person name="Wurch L.L."/>
            <person name="Kustka A.B."/>
            <person name="Dill B.D."/>
            <person name="Shah M."/>
            <person name="VerBerkmoes N.C."/>
            <person name="Kuo A."/>
            <person name="Terry A."/>
            <person name="Pangilinan J."/>
            <person name="Lindquist E.A."/>
            <person name="Lucas S."/>
            <person name="Paulsen I.T."/>
            <person name="Hattenrath-Lehmann T.K."/>
            <person name="Talmage S.C."/>
            <person name="Walker E.A."/>
            <person name="Koch F."/>
            <person name="Burson A.M."/>
            <person name="Marcoval M.A."/>
            <person name="Tang Y.Z."/>
            <person name="Lecleir G.R."/>
            <person name="Coyne K.J."/>
            <person name="Berg G.M."/>
            <person name="Bertrand E.M."/>
            <person name="Saito M.A."/>
            <person name="Gladyshev V.N."/>
            <person name="Grigoriev I.V."/>
        </authorList>
    </citation>
    <scope>NUCLEOTIDE SEQUENCE [LARGE SCALE GENOMIC DNA]</scope>
    <source>
        <strain evidence="12">CCMP 1984</strain>
    </source>
</reference>
<feature type="transmembrane region" description="Helical" evidence="8">
    <location>
        <begin position="3768"/>
        <end position="3790"/>
    </location>
</feature>
<evidence type="ECO:0000256" key="3">
    <source>
        <dbReference type="ARBA" id="ARBA00022989"/>
    </source>
</evidence>
<dbReference type="PROSITE" id="PS00018">
    <property type="entry name" value="EF_HAND_1"/>
    <property type="match status" value="1"/>
</dbReference>
<feature type="coiled-coil region" evidence="6">
    <location>
        <begin position="134"/>
        <end position="170"/>
    </location>
</feature>
<dbReference type="eggNOG" id="KOG3599">
    <property type="taxonomic scope" value="Eukaryota"/>
</dbReference>
<dbReference type="EMBL" id="GL833130">
    <property type="protein sequence ID" value="EGB07802.1"/>
    <property type="molecule type" value="Genomic_DNA"/>
</dbReference>
<dbReference type="SUPFAM" id="SSF55874">
    <property type="entry name" value="ATPase domain of HSP90 chaperone/DNA topoisomerase II/histidine kinase"/>
    <property type="match status" value="1"/>
</dbReference>
<keyword evidence="3 8" id="KW-1133">Transmembrane helix</keyword>
<dbReference type="InterPro" id="IPR035441">
    <property type="entry name" value="TFIIS/LEDGF_dom_sf"/>
</dbReference>
<dbReference type="RefSeq" id="XP_009037782.1">
    <property type="nucleotide sequence ID" value="XM_009039534.1"/>
</dbReference>
<keyword evidence="4 8" id="KW-0472">Membrane</keyword>
<feature type="transmembrane region" description="Helical" evidence="8">
    <location>
        <begin position="3833"/>
        <end position="3856"/>
    </location>
</feature>
<feature type="compositionally biased region" description="Acidic residues" evidence="7">
    <location>
        <begin position="4144"/>
        <end position="4159"/>
    </location>
</feature>
<dbReference type="Pfam" id="PF02518">
    <property type="entry name" value="HATPase_c"/>
    <property type="match status" value="1"/>
</dbReference>
<evidence type="ECO:0000313" key="11">
    <source>
        <dbReference type="EMBL" id="EGB07802.1"/>
    </source>
</evidence>
<evidence type="ECO:0000256" key="6">
    <source>
        <dbReference type="SAM" id="Coils"/>
    </source>
</evidence>
<dbReference type="PROSITE" id="PS51319">
    <property type="entry name" value="TFIIS_N"/>
    <property type="match status" value="1"/>
</dbReference>
<comment type="subcellular location">
    <subcellularLocation>
        <location evidence="1">Membrane</location>
        <topology evidence="1">Multi-pass membrane protein</topology>
    </subcellularLocation>
    <subcellularLocation>
        <location evidence="5">Nucleus</location>
    </subcellularLocation>
</comment>
<feature type="domain" description="TFIIS N-terminal" evidence="10">
    <location>
        <begin position="77"/>
        <end position="151"/>
    </location>
</feature>
<feature type="domain" description="EF-hand" evidence="9">
    <location>
        <begin position="2017"/>
        <end position="2041"/>
    </location>
</feature>
<keyword evidence="2 8" id="KW-0812">Transmembrane</keyword>
<dbReference type="InterPro" id="IPR013122">
    <property type="entry name" value="PKD1_2_channel"/>
</dbReference>
<feature type="region of interest" description="Disordered" evidence="7">
    <location>
        <begin position="528"/>
        <end position="573"/>
    </location>
</feature>
<accession>F0YAY7</accession>
<dbReference type="GO" id="GO:0005634">
    <property type="term" value="C:nucleus"/>
    <property type="evidence" value="ECO:0007669"/>
    <property type="project" value="UniProtKB-SubCell"/>
</dbReference>
<dbReference type="Gene3D" id="1.10.287.70">
    <property type="match status" value="1"/>
</dbReference>
<dbReference type="InterPro" id="IPR036890">
    <property type="entry name" value="HATPase_C_sf"/>
</dbReference>
<sequence>MYSAASDSAKADRKAAEMGYEVEDWANNDLGTAVGWWTKNRGDDEDEEAKAKDDLRAELRQRATARGSEPKLVAPLRTLGGALARAHKSGDAARVRDVIAGLDRCKVDVEALKALKSVTRLLGALRKSELGGVAERARDLVAKWKRILAREEEEKARLESRRRAAAAENSDAMLTRLAGRGRALGAAASSPRAYTLREVLAHCSLPTAEAAATTYADVKERCDEQLARVRALEAASKKPRGLATVVALYSGVVDELEAAGGLVGGVGEDLVAVHRALVSVEQRHALFGPSVVDALKEGAIDESQAALAEDCLAAHIGASLLLRNHLAAHAPELENPGGSATPDRGVGAARERASVAAAVDAAATEAVMLTEYAYDLLEPPVVAVSGGDVSAFCVPHHVTYVVHELLKNALVATVERRIRDHGRDADDDDFPLSPVEVALAAGDGEVVVEVTDRGGGMPEDAIAACLALRPGLARYDRLDDPGGSYNSGSLAPVSGVGMGLPMAKLYARHFGGGLRLASDLGAGTTTATVSLPTDVGTPEALPPPPPAANTPWGRRSVSRRRRAAAASADLRHNSAQRRSGGRWYAWLVALLGLGYVAALVGFRALHGRAAAAPPSSYFVLPPPEPWSPAAADVVAAALEAPGPAAAAAATAAPTAAAGDEATVNEALAELGVAAPAAAATTAHGRQNNRDTIFVAGLPMSGSDAVAELVAAGRGAAAATAATWSEAEGRALRREAVVRVPGAPPVGEKVFEGLAAATARAGGRATFVVVLRHPLAWAVSMGLARQIQSSEAGGPGHRHGRGLTPFGDDVVSAFAFWMEAVEALVGECLTGVDCVVVHSEAAVHDDVAAAVLAMVPRAAPAPAAPAPALSPSAARMLGVASNAALIRCWLRGVKWHLVRRECERERGQYTDEEKLVATARHVDFWTVKRRYECALDGYGYSMRSFESLLSCSKLCLGGVAAALDSPPVQLELIEGRVAARSAAVAFAEANGSMPVRGAAGKRLVGDVIVAFFKVYHGAQSAGGRGGMFMRMQQVVRSLSDAGLTVHFICHCEMPPGHLLDTTWAPAGTRFYSGDTQQQLDQMLPYACGGEADVKALFLFVTSLTVDMHFRAAVKKAQYWWKEPKLGSLPSEKIKARVRAHSPGLRVVALTDDVHHIRAAEAFKDVGARQPLNVAFMLAWLKRRELALYYEAADVLTVSSEDADAIAADLDLLYGASPAVDAALAGRSRAPPRVSWAPFVQTDVGASDEPVAGALWNKTGLLYVGMPHPLAIPAVKWFVREVLPRLAAVLEDEKGMPKDFVDSHATLHLAGGGLDAHRWRQAYRDAPRAAQRRVKHVGALSDEELTAELLRYRRVFVAPLFNNTGIATKVVNAMSHGLPVVTTSGGCRGLGLDEDGDVLLVADDALTFARAVADLLVDDALWRRVSENSVRHVADHLSKDSLTRVVRGVVARAFDGGGEPPEDAAERPPGLVYAPLADLPRARDGPLAVDASCAALDGALSNPSIATVGGADLFAARLSRPRGAGDETVGFDARLVVGAVERGALSRCVASDPIADAGFASCGGSKSPYGVRFVDEPRLFGWRGEPWVLFAGRPTCNARGGGCAWCTSDLQILQYLARVGPDGALAAPPLPVASTRDALGSVQRAFTPFVGGDALYLVSALEPHVVLRVNATAEARGGARVAAAERAAISSADRLWADVRALDGGCRTRPPLLGATPAVLLDRPRPPAWPATRRVRGRPTSVASAGLRDYGEPAGYYLAVVRVHAELGCLRFYEHYAYAFDAAPPFAVLARSARPLPLAARSFAAARGGECRAAESWRVATGRAKFAAGATANGTHLAVSYSAGADWTPRVWTAPLDDVEAALVAVAPRLDDLLVACDGGSDCAVLAAHGDALLLPPTIRRFLCLLGLPEQGWPRDFWPHASAAVTVEVMFLFRGDVTACTNPCDAEEGSETHFDDIEDVDVDGVAGGSEDVRGRHRRRRLVPGARRRRRRRAAPDTPVELDEHDIKARGAEEAARILEYDANRDGKISAEEMKDMRADEAMGIQQSVLRDVADRFDSLDEYKSKLVALTVLCVFVLVYASALYMQADVKVKFDLTTTLLDSLAPTDPATGEYASTFDSVDAIYEWIDETFLETYWQNPQCGDNACYLPEEYPAMFAYGCQADCGVQTQTTKVAVRATARYDYDKRRAYQDDDDATFIVSSEASEATFVDATSFQICSSGPNMGVDLLTGETICWSDPAVSFEESAQSRLFVYDVPDGEWTISWDAPLGAMDVEILVNYTDGGFNDTLSRKYSSYEHCPALPTKFAPTRDEGAVGPFPLVDEFSQPPALENYVAPENVHGSPDCAPGERHTAVLLATQAATYVCASVTSRYAEGDYGVFTNLTHVSYGDALVGDRDRYDCYPDHDEAACLESGAPGDCCAAPGTGSCDAGFEVGHQFSACHAPDDVAKESTYLYTCCHPSYESLPAAPEPVDVAELALPDDMTPLEAPYYYWVDESCDDATLRKITVAVYVPQPGSESQCDPGDAVDVDTGWASVDYRRCPAGVDHLDDAQCTSVYYFLVEALVSGLNYVDLCVPAVDDYACEDNLLESYVQDPFDTLWYTQDDNVCGEDWDDADEGHVVVKLASFGTWFADARAWVVDADGGCPLADVAGAAATPQDARYREGPDFAYFTSLGYSFDLQMFNLEVNTTAAARACDVPGLEVKMDAAHGTWRLSSYQRAYQALDLAGAAVSAPPARYPLREEASLATMGTPDNGDGMTSNGDIWSVVHVCGSNDTSTVFDFDWNFLPESATDADFSTGRAWVIDGETLCGPGSARLFYAGDEQNFFEDAASFVGGSTALASTNAAAAYNNFTSPGYPLAYTKLQYTHPTAQQCADPWESYRDMDAAYVYAYEEPLLMQTLVESGVAAAGSDAIAFKDGAACPDDAPVELVLSLIFPAGYGDLQVHVSAGSHGQYVSRLQASPSQDPDADGRAFPEGHLSKWCARAGNYTLHVYTGSGTGDYGSIDGTVALSYVDADATSCLVSAYVSGTTVKFLPEAYAGEFYESDDDGDDYYAYGDDGDDDWWGSERTSGAPSRDFDVVGGKNRGAGCDALVAPSGTLKSGWVGCPRAQRYRIVAQTADAVDGASLRLWYYGSNFNKSRDMSMALDMSPMMNRTTRPPTGAPTAAAASTTDKFAQQTTEEATDDAVAYATPNVTREIVMGSLRDAFAARSNYTDEWCLDDGAYHLEAYDASGAGWAGGTLSLYDESNCLLAQLAPEAFDAGPFSGSVYAFDVAMGGDDDDAPRNCQVPTPYWDPNLWCPYDDDLLATCARTYAGPEWRNGFDDSENPICSSVCAQPACVRKTLDAYGPPDVDYGCCDFEAAADRTFTVDSYGFTYLDDEGAVMDANSGVPVIPDEARERFVATRNRILVGLVLQQTRNSERGCSVYGHEEKLYDMCRGSQRSEERFGIDSVFVRDSTLYNAYGDGIQNAIGVNKSAYSRSCLPPGCGDFYAADELMDSGKAYGFSFVNLDKTKALPAEKARLNAYEGYPLIFDVNVGYDRSQELLTYVREGSYVDYYTDTLRVELVTFNGEVNMYASTLFEITFTEEGQIDLYSYVRTVGMSQYKWTDPDNRLRIFLELIFVTMFSVTMYFEMREFASIVWHTGSAMGYLKSFWNYIDILSIVFNITCILNWYLYQRRCNHFKIDARYDIYSSLSLLANMFHLRDGGAGLEEATKALVRLDNLFELYAQYNVYNGLNIILILMRFLNASDFQPKLGILTRTFSRAAGDLGHFFLILSIIVGGFAFMGHLLFGADVSYFSTVPTSLLSCVNIMVYGDTSSSEAMLESGKDPALALLFHLLYSFLVVLVLVNIVLAIIVDNFEKANGTRHKAKSVVYDFYTLFQDLEIKYRGHIMGDVAARKEALRVLQSAVDRVGEVDGAPASLHGAPRRGSLTAQHNRASAHDARPLPTTELGDVEFTEGAFERLLDEAQRGGGARDGGDDKPALEKQPSAQFWKKSKKKKPVDTHKLARTVFAKKEELGRMIIDDDDEGSDAELEDIVKEADVRTRAFEDRIDAKIAHLQASVDALVGLRGAPAAAAAKPKLPRAKKPGPRAHVTNANEVDGINRLLNVALQGNPPDRDYIAELRARRTFLISGSPPVAARSAEEDDPPGGESGDEEDY</sequence>
<dbReference type="PROSITE" id="PS50222">
    <property type="entry name" value="EF_HAND_2"/>
    <property type="match status" value="1"/>
</dbReference>